<dbReference type="Proteomes" id="UP000094527">
    <property type="component" value="Unassembled WGS sequence"/>
</dbReference>
<feature type="domain" description="F-box" evidence="1">
    <location>
        <begin position="34"/>
        <end position="75"/>
    </location>
</feature>
<organism evidence="2 3">
    <name type="scientific">Orchesella cincta</name>
    <name type="common">Springtail</name>
    <name type="synonym">Podura cincta</name>
    <dbReference type="NCBI Taxonomy" id="48709"/>
    <lineage>
        <taxon>Eukaryota</taxon>
        <taxon>Metazoa</taxon>
        <taxon>Ecdysozoa</taxon>
        <taxon>Arthropoda</taxon>
        <taxon>Hexapoda</taxon>
        <taxon>Collembola</taxon>
        <taxon>Entomobryomorpha</taxon>
        <taxon>Entomobryoidea</taxon>
        <taxon>Orchesellidae</taxon>
        <taxon>Orchesellinae</taxon>
        <taxon>Orchesella</taxon>
    </lineage>
</organism>
<dbReference type="SMART" id="SM00256">
    <property type="entry name" value="FBOX"/>
    <property type="match status" value="1"/>
</dbReference>
<comment type="caution">
    <text evidence="2">The sequence shown here is derived from an EMBL/GenBank/DDBJ whole genome shotgun (WGS) entry which is preliminary data.</text>
</comment>
<dbReference type="AlphaFoldDB" id="A0A1D2M2K0"/>
<reference evidence="2 3" key="1">
    <citation type="journal article" date="2016" name="Genome Biol. Evol.">
        <title>Gene Family Evolution Reflects Adaptation to Soil Environmental Stressors in the Genome of the Collembolan Orchesella cincta.</title>
        <authorList>
            <person name="Faddeeva-Vakhrusheva A."/>
            <person name="Derks M.F."/>
            <person name="Anvar S.Y."/>
            <person name="Agamennone V."/>
            <person name="Suring W."/>
            <person name="Smit S."/>
            <person name="van Straalen N.M."/>
            <person name="Roelofs D."/>
        </authorList>
    </citation>
    <scope>NUCLEOTIDE SEQUENCE [LARGE SCALE GENOMIC DNA]</scope>
    <source>
        <tissue evidence="2">Mixed pool</tissue>
    </source>
</reference>
<sequence>MSVITRSMAKKLAVAEVVHQQPSEPSPWPSITDLPPEVLEMILRNLDCGKNSLLPYRLVSPLWKSIIDDLLEKKTLKGDVDGCPTLRTSTEWLTVRCPGEMLHHNGNPFPSSALIVAERQRTPRGISAIPFQPGFSFGKDYVKSRVSSFNIHSGRLLMKKEEPFGSLPALPHLTKLELNSNVVASSASKSVKFCSWFVDAYAEQLEYLELKPVIYVINQLDPLPPSSLESSPMQKLRQLKIFNAGPKFLQLSGSPPFLNASLHRKTASFGRNESRRFDDLCGQSNRVGEGDVNQLDMMLKRFYGEDANRTGGRLSASTEALVFPKLTKLTFPYPSNVVESAVINKLMLPKFPALRKLKLGYCGEVFGIVGT</sequence>
<dbReference type="Pfam" id="PF00646">
    <property type="entry name" value="F-box"/>
    <property type="match status" value="1"/>
</dbReference>
<proteinExistence type="predicted"/>
<dbReference type="EMBL" id="LJIJ01005972">
    <property type="protein sequence ID" value="ODM87174.1"/>
    <property type="molecule type" value="Genomic_DNA"/>
</dbReference>
<dbReference type="SUPFAM" id="SSF81383">
    <property type="entry name" value="F-box domain"/>
    <property type="match status" value="1"/>
</dbReference>
<evidence type="ECO:0000313" key="3">
    <source>
        <dbReference type="Proteomes" id="UP000094527"/>
    </source>
</evidence>
<protein>
    <recommendedName>
        <fullName evidence="1">F-box domain-containing protein</fullName>
    </recommendedName>
</protein>
<dbReference type="InterPro" id="IPR036047">
    <property type="entry name" value="F-box-like_dom_sf"/>
</dbReference>
<keyword evidence="3" id="KW-1185">Reference proteome</keyword>
<gene>
    <name evidence="2" type="ORF">Ocin01_19508</name>
</gene>
<accession>A0A1D2M2K0</accession>
<evidence type="ECO:0000259" key="1">
    <source>
        <dbReference type="SMART" id="SM00256"/>
    </source>
</evidence>
<name>A0A1D2M2K0_ORCCI</name>
<dbReference type="InterPro" id="IPR001810">
    <property type="entry name" value="F-box_dom"/>
</dbReference>
<evidence type="ECO:0000313" key="2">
    <source>
        <dbReference type="EMBL" id="ODM87174.1"/>
    </source>
</evidence>